<accession>A0AAV2QM29</accession>
<protein>
    <submittedName>
        <fullName evidence="1">Uncharacterized protein</fullName>
    </submittedName>
</protein>
<dbReference type="Proteomes" id="UP001497623">
    <property type="component" value="Unassembled WGS sequence"/>
</dbReference>
<dbReference type="AlphaFoldDB" id="A0AAV2QM29"/>
<comment type="caution">
    <text evidence="1">The sequence shown here is derived from an EMBL/GenBank/DDBJ whole genome shotgun (WGS) entry which is preliminary data.</text>
</comment>
<keyword evidence="2" id="KW-1185">Reference proteome</keyword>
<evidence type="ECO:0000313" key="2">
    <source>
        <dbReference type="Proteomes" id="UP001497623"/>
    </source>
</evidence>
<gene>
    <name evidence="1" type="ORF">MNOR_LOCUS13275</name>
</gene>
<reference evidence="1 2" key="1">
    <citation type="submission" date="2024-05" db="EMBL/GenBank/DDBJ databases">
        <authorList>
            <person name="Wallberg A."/>
        </authorList>
    </citation>
    <scope>NUCLEOTIDE SEQUENCE [LARGE SCALE GENOMIC DNA]</scope>
</reference>
<name>A0AAV2QM29_MEGNR</name>
<proteinExistence type="predicted"/>
<organism evidence="1 2">
    <name type="scientific">Meganyctiphanes norvegica</name>
    <name type="common">Northern krill</name>
    <name type="synonym">Thysanopoda norvegica</name>
    <dbReference type="NCBI Taxonomy" id="48144"/>
    <lineage>
        <taxon>Eukaryota</taxon>
        <taxon>Metazoa</taxon>
        <taxon>Ecdysozoa</taxon>
        <taxon>Arthropoda</taxon>
        <taxon>Crustacea</taxon>
        <taxon>Multicrustacea</taxon>
        <taxon>Malacostraca</taxon>
        <taxon>Eumalacostraca</taxon>
        <taxon>Eucarida</taxon>
        <taxon>Euphausiacea</taxon>
        <taxon>Euphausiidae</taxon>
        <taxon>Meganyctiphanes</taxon>
    </lineage>
</organism>
<evidence type="ECO:0000313" key="1">
    <source>
        <dbReference type="EMBL" id="CAL4087657.1"/>
    </source>
</evidence>
<sequence length="170" mass="19456">MKRRLEHAGSLAPAAKKAKILGLFTTKKSFTQPATIRPIHKKVHDAHKKAYSKVSHRNAHKNLTARRDKFGNKIISRNRKITDYFSIRKPSHETRKNVPLLQHHGTGNFCFTLQHQPINWKGKETDSNSDASKIVCKLCLGEFRYSSDLDAHARLCLIKIFLYSNITLPN</sequence>
<dbReference type="EMBL" id="CAXKWB010007537">
    <property type="protein sequence ID" value="CAL4087657.1"/>
    <property type="molecule type" value="Genomic_DNA"/>
</dbReference>